<dbReference type="Pfam" id="PF22803">
    <property type="entry name" value="GBD_Y3"/>
    <property type="match status" value="1"/>
</dbReference>
<evidence type="ECO:0000256" key="1">
    <source>
        <dbReference type="SAM" id="SignalP"/>
    </source>
</evidence>
<dbReference type="GeneID" id="63781003"/>
<evidence type="ECO:0000259" key="2">
    <source>
        <dbReference type="Pfam" id="PF22803"/>
    </source>
</evidence>
<organism evidence="3 4">
    <name type="scientific">Pseudomassariella vexata</name>
    <dbReference type="NCBI Taxonomy" id="1141098"/>
    <lineage>
        <taxon>Eukaryota</taxon>
        <taxon>Fungi</taxon>
        <taxon>Dikarya</taxon>
        <taxon>Ascomycota</taxon>
        <taxon>Pezizomycotina</taxon>
        <taxon>Sordariomycetes</taxon>
        <taxon>Xylariomycetidae</taxon>
        <taxon>Amphisphaeriales</taxon>
        <taxon>Pseudomassariaceae</taxon>
        <taxon>Pseudomassariella</taxon>
    </lineage>
</organism>
<accession>A0A1Y2DKP6</accession>
<dbReference type="RefSeq" id="XP_040712333.1">
    <property type="nucleotide sequence ID" value="XM_040864791.1"/>
</dbReference>
<dbReference type="AlphaFoldDB" id="A0A1Y2DKP6"/>
<evidence type="ECO:0000313" key="3">
    <source>
        <dbReference type="EMBL" id="ORY59759.1"/>
    </source>
</evidence>
<dbReference type="InterPro" id="IPR054443">
    <property type="entry name" value="Y3-like_dom"/>
</dbReference>
<keyword evidence="1" id="KW-0732">Signal</keyword>
<dbReference type="InParanoid" id="A0A1Y2DKP6"/>
<comment type="caution">
    <text evidence="3">The sequence shown here is derived from an EMBL/GenBank/DDBJ whole genome shotgun (WGS) entry which is preliminary data.</text>
</comment>
<gene>
    <name evidence="3" type="ORF">BCR38DRAFT_498615</name>
</gene>
<dbReference type="EMBL" id="MCFJ01000013">
    <property type="protein sequence ID" value="ORY59759.1"/>
    <property type="molecule type" value="Genomic_DNA"/>
</dbReference>
<dbReference type="Proteomes" id="UP000193689">
    <property type="component" value="Unassembled WGS sequence"/>
</dbReference>
<feature type="chain" id="PRO_5013390811" description="Glycan binding protein Y3-like domain-containing protein" evidence="1">
    <location>
        <begin position="19"/>
        <end position="158"/>
    </location>
</feature>
<reference evidence="3 4" key="1">
    <citation type="submission" date="2016-07" db="EMBL/GenBank/DDBJ databases">
        <title>Pervasive Adenine N6-methylation of Active Genes in Fungi.</title>
        <authorList>
            <consortium name="DOE Joint Genome Institute"/>
            <person name="Mondo S.J."/>
            <person name="Dannebaum R.O."/>
            <person name="Kuo R.C."/>
            <person name="Labutti K."/>
            <person name="Haridas S."/>
            <person name="Kuo A."/>
            <person name="Salamov A."/>
            <person name="Ahrendt S.R."/>
            <person name="Lipzen A."/>
            <person name="Sullivan W."/>
            <person name="Andreopoulos W.B."/>
            <person name="Clum A."/>
            <person name="Lindquist E."/>
            <person name="Daum C."/>
            <person name="Ramamoorthy G.K."/>
            <person name="Gryganskyi A."/>
            <person name="Culley D."/>
            <person name="Magnuson J.K."/>
            <person name="James T.Y."/>
            <person name="O'Malley M.A."/>
            <person name="Stajich J.E."/>
            <person name="Spatafora J.W."/>
            <person name="Visel A."/>
            <person name="Grigoriev I.V."/>
        </authorList>
    </citation>
    <scope>NUCLEOTIDE SEQUENCE [LARGE SCALE GENOMIC DNA]</scope>
    <source>
        <strain evidence="3 4">CBS 129021</strain>
    </source>
</reference>
<protein>
    <recommendedName>
        <fullName evidence="2">Glycan binding protein Y3-like domain-containing protein</fullName>
    </recommendedName>
</protein>
<feature type="signal peptide" evidence="1">
    <location>
        <begin position="1"/>
        <end position="18"/>
    </location>
</feature>
<sequence length="158" mass="17488">MQITNLLTLALATGLVSAGCFTHGTEWAIGSMQAMKLATKFCERVQLKAVEGNKPIEYCYNMESHGWLAHVKFAVGHGGEKFEKVPEECITRMENSIKDCKHGGGYEDENGWWFIANPSKGVCVYGGRQYGDHNTTHSHHQTELNRRLGSVAATNSNL</sequence>
<evidence type="ECO:0000313" key="4">
    <source>
        <dbReference type="Proteomes" id="UP000193689"/>
    </source>
</evidence>
<dbReference type="OrthoDB" id="4825549at2759"/>
<feature type="domain" description="Glycan binding protein Y3-like" evidence="2">
    <location>
        <begin position="37"/>
        <end position="123"/>
    </location>
</feature>
<proteinExistence type="predicted"/>
<name>A0A1Y2DKP6_9PEZI</name>
<keyword evidence="4" id="KW-1185">Reference proteome</keyword>